<keyword evidence="2 6" id="KW-0812">Transmembrane</keyword>
<feature type="transmembrane region" description="Helical" evidence="6">
    <location>
        <begin position="86"/>
        <end position="104"/>
    </location>
</feature>
<comment type="subcellular location">
    <subcellularLocation>
        <location evidence="1">Cell membrane</location>
        <topology evidence="1">Multi-pass membrane protein</topology>
    </subcellularLocation>
</comment>
<proteinExistence type="predicted"/>
<evidence type="ECO:0000256" key="3">
    <source>
        <dbReference type="ARBA" id="ARBA00022989"/>
    </source>
</evidence>
<keyword evidence="9" id="KW-1185">Reference proteome</keyword>
<sequence>MSGREQEAGATPQGRGPGAGLLAALLGAVGIGPVLIYGLSATSDLVIADLGITEAQFGLFATVCFASAAVGNASLARLSDRLSDRVLMCLIFLLAAAALGLAAVPGGYMLVLVAAGISGLAQSFPNGVTNRILLQRVPARRRIGWAGIKQSGVQASQLTASLAFPAVAVWIGWRGASLLGVLLALGLMALTLHVLRQVPPLAVSPATDRTMDTSPGPGPGPEPGPLKESATPMSHPRLPGVVWALTFFGFLNGLGVQATNVYLPLFAVRELEFSLLAGGLTAAAAGAIGVAARVGWGRVMSMGASAPKLLLVLSMMALTGAGTFLAAGITGWAVLLWLAVALHGASALGVSVVIMGALLRSIPAERMASASGIATAGMFAGFTLGPLVMGLLIGATGGFQAGWIAAASTYTGCVVLSGVLVARGRRIRGG</sequence>
<dbReference type="PANTHER" id="PTHR23526">
    <property type="entry name" value="INTEGRAL MEMBRANE TRANSPORT PROTEIN-RELATED"/>
    <property type="match status" value="1"/>
</dbReference>
<feature type="transmembrane region" description="Helical" evidence="6">
    <location>
        <begin position="59"/>
        <end position="79"/>
    </location>
</feature>
<feature type="region of interest" description="Disordered" evidence="5">
    <location>
        <begin position="205"/>
        <end position="232"/>
    </location>
</feature>
<feature type="transmembrane region" description="Helical" evidence="6">
    <location>
        <begin position="275"/>
        <end position="296"/>
    </location>
</feature>
<evidence type="ECO:0000256" key="1">
    <source>
        <dbReference type="ARBA" id="ARBA00004651"/>
    </source>
</evidence>
<feature type="transmembrane region" description="Helical" evidence="6">
    <location>
        <begin position="241"/>
        <end position="263"/>
    </location>
</feature>
<dbReference type="Proteomes" id="UP000535437">
    <property type="component" value="Unassembled WGS sequence"/>
</dbReference>
<dbReference type="EMBL" id="JACCFY010000001">
    <property type="protein sequence ID" value="NYJ77939.1"/>
    <property type="molecule type" value="Genomic_DNA"/>
</dbReference>
<dbReference type="PROSITE" id="PS50850">
    <property type="entry name" value="MFS"/>
    <property type="match status" value="1"/>
</dbReference>
<dbReference type="GO" id="GO:0005886">
    <property type="term" value="C:plasma membrane"/>
    <property type="evidence" value="ECO:0007669"/>
    <property type="project" value="UniProtKB-SubCell"/>
</dbReference>
<dbReference type="InterPro" id="IPR036259">
    <property type="entry name" value="MFS_trans_sf"/>
</dbReference>
<evidence type="ECO:0000256" key="5">
    <source>
        <dbReference type="SAM" id="MobiDB-lite"/>
    </source>
</evidence>
<evidence type="ECO:0000256" key="6">
    <source>
        <dbReference type="SAM" id="Phobius"/>
    </source>
</evidence>
<keyword evidence="3 6" id="KW-1133">Transmembrane helix</keyword>
<feature type="transmembrane region" description="Helical" evidence="6">
    <location>
        <begin position="308"/>
        <end position="329"/>
    </location>
</feature>
<feature type="transmembrane region" description="Helical" evidence="6">
    <location>
        <begin position="371"/>
        <end position="395"/>
    </location>
</feature>
<dbReference type="InterPro" id="IPR020846">
    <property type="entry name" value="MFS_dom"/>
</dbReference>
<comment type="caution">
    <text evidence="8">The sequence shown here is derived from an EMBL/GenBank/DDBJ whole genome shotgun (WGS) entry which is preliminary data.</text>
</comment>
<dbReference type="RefSeq" id="WP_179541353.1">
    <property type="nucleotide sequence ID" value="NZ_BAAALL010000002.1"/>
</dbReference>
<dbReference type="GO" id="GO:0022857">
    <property type="term" value="F:transmembrane transporter activity"/>
    <property type="evidence" value="ECO:0007669"/>
    <property type="project" value="InterPro"/>
</dbReference>
<feature type="transmembrane region" description="Helical" evidence="6">
    <location>
        <begin position="401"/>
        <end position="422"/>
    </location>
</feature>
<dbReference type="InterPro" id="IPR011701">
    <property type="entry name" value="MFS"/>
</dbReference>
<feature type="transmembrane region" description="Helical" evidence="6">
    <location>
        <begin position="179"/>
        <end position="195"/>
    </location>
</feature>
<evidence type="ECO:0000256" key="2">
    <source>
        <dbReference type="ARBA" id="ARBA00022692"/>
    </source>
</evidence>
<dbReference type="PANTHER" id="PTHR23526:SF2">
    <property type="entry name" value="MAJOR FACILITATOR SUPERFAMILY (MFS) PROFILE DOMAIN-CONTAINING PROTEIN"/>
    <property type="match status" value="1"/>
</dbReference>
<reference evidence="8 9" key="1">
    <citation type="submission" date="2020-07" db="EMBL/GenBank/DDBJ databases">
        <title>Sequencing the genomes of 1000 actinobacteria strains.</title>
        <authorList>
            <person name="Klenk H.-P."/>
        </authorList>
    </citation>
    <scope>NUCLEOTIDE SEQUENCE [LARGE SCALE GENOMIC DNA]</scope>
    <source>
        <strain evidence="8 9">DSM 15475</strain>
    </source>
</reference>
<name>A0A7Z0GKZ8_9MICC</name>
<keyword evidence="4 6" id="KW-0472">Membrane</keyword>
<feature type="transmembrane region" description="Helical" evidence="6">
    <location>
        <begin position="335"/>
        <end position="359"/>
    </location>
</feature>
<evidence type="ECO:0000313" key="9">
    <source>
        <dbReference type="Proteomes" id="UP000535437"/>
    </source>
</evidence>
<dbReference type="SUPFAM" id="SSF103473">
    <property type="entry name" value="MFS general substrate transporter"/>
    <property type="match status" value="1"/>
</dbReference>
<evidence type="ECO:0000259" key="7">
    <source>
        <dbReference type="PROSITE" id="PS50850"/>
    </source>
</evidence>
<feature type="domain" description="Major facilitator superfamily (MFS) profile" evidence="7">
    <location>
        <begin position="16"/>
        <end position="425"/>
    </location>
</feature>
<dbReference type="AlphaFoldDB" id="A0A7Z0GKZ8"/>
<dbReference type="InterPro" id="IPR052528">
    <property type="entry name" value="Sugar_transport-like"/>
</dbReference>
<dbReference type="Gene3D" id="1.20.1250.20">
    <property type="entry name" value="MFS general substrate transporter like domains"/>
    <property type="match status" value="1"/>
</dbReference>
<protein>
    <submittedName>
        <fullName evidence="8">MFS family permease</fullName>
    </submittedName>
</protein>
<feature type="transmembrane region" description="Helical" evidence="6">
    <location>
        <begin position="21"/>
        <end position="39"/>
    </location>
</feature>
<organism evidence="8 9">
    <name type="scientific">Nesterenkonia xinjiangensis</name>
    <dbReference type="NCBI Taxonomy" id="225327"/>
    <lineage>
        <taxon>Bacteria</taxon>
        <taxon>Bacillati</taxon>
        <taxon>Actinomycetota</taxon>
        <taxon>Actinomycetes</taxon>
        <taxon>Micrococcales</taxon>
        <taxon>Micrococcaceae</taxon>
        <taxon>Nesterenkonia</taxon>
    </lineage>
</organism>
<evidence type="ECO:0000256" key="4">
    <source>
        <dbReference type="ARBA" id="ARBA00023136"/>
    </source>
</evidence>
<gene>
    <name evidence="8" type="ORF">HNR09_001350</name>
</gene>
<dbReference type="Pfam" id="PF07690">
    <property type="entry name" value="MFS_1"/>
    <property type="match status" value="1"/>
</dbReference>
<accession>A0A7Z0GKZ8</accession>
<evidence type="ECO:0000313" key="8">
    <source>
        <dbReference type="EMBL" id="NYJ77939.1"/>
    </source>
</evidence>